<evidence type="ECO:0000256" key="7">
    <source>
        <dbReference type="ARBA" id="ARBA00049486"/>
    </source>
</evidence>
<evidence type="ECO:0000256" key="4">
    <source>
        <dbReference type="ARBA" id="ARBA00022679"/>
    </source>
</evidence>
<dbReference type="InterPro" id="IPR001451">
    <property type="entry name" value="Hexapep"/>
</dbReference>
<dbReference type="CDD" id="cd03354">
    <property type="entry name" value="LbH_SAT"/>
    <property type="match status" value="1"/>
</dbReference>
<dbReference type="Proteomes" id="UP000249605">
    <property type="component" value="Chromosome"/>
</dbReference>
<dbReference type="NCBIfam" id="TIGR01172">
    <property type="entry name" value="cysE"/>
    <property type="match status" value="1"/>
</dbReference>
<evidence type="ECO:0000256" key="3">
    <source>
        <dbReference type="ARBA" id="ARBA00022605"/>
    </source>
</evidence>
<dbReference type="NCBIfam" id="NF041874">
    <property type="entry name" value="EPS_EpsC"/>
    <property type="match status" value="1"/>
</dbReference>
<dbReference type="GO" id="GO:0009001">
    <property type="term" value="F:serine O-acetyltransferase activity"/>
    <property type="evidence" value="ECO:0007669"/>
    <property type="project" value="UniProtKB-EC"/>
</dbReference>
<evidence type="ECO:0000256" key="2">
    <source>
        <dbReference type="ARBA" id="ARBA00013266"/>
    </source>
</evidence>
<dbReference type="PROSITE" id="PS00101">
    <property type="entry name" value="HEXAPEP_TRANSFERASES"/>
    <property type="match status" value="1"/>
</dbReference>
<dbReference type="Pfam" id="PF00132">
    <property type="entry name" value="Hexapep"/>
    <property type="match status" value="1"/>
</dbReference>
<evidence type="ECO:0000256" key="1">
    <source>
        <dbReference type="ARBA" id="ARBA00007274"/>
    </source>
</evidence>
<dbReference type="InterPro" id="IPR045304">
    <property type="entry name" value="LbH_SAT"/>
</dbReference>
<dbReference type="KEGG" id="azm:DM194_01950"/>
<dbReference type="InterPro" id="IPR005881">
    <property type="entry name" value="Ser_O-AcTrfase"/>
</dbReference>
<dbReference type="InterPro" id="IPR011004">
    <property type="entry name" value="Trimer_LpxA-like_sf"/>
</dbReference>
<dbReference type="Gene3D" id="2.160.10.10">
    <property type="entry name" value="Hexapeptide repeat proteins"/>
    <property type="match status" value="1"/>
</dbReference>
<proteinExistence type="inferred from homology"/>
<dbReference type="FunFam" id="2.160.10.10:FF:000007">
    <property type="entry name" value="Serine acetyltransferase"/>
    <property type="match status" value="1"/>
</dbReference>
<dbReference type="InterPro" id="IPR053376">
    <property type="entry name" value="Serine_acetyltransferase"/>
</dbReference>
<gene>
    <name evidence="8" type="primary">cysE</name>
    <name evidence="8" type="ORF">DM194_01950</name>
</gene>
<dbReference type="SUPFAM" id="SSF51161">
    <property type="entry name" value="Trimeric LpxA-like enzymes"/>
    <property type="match status" value="1"/>
</dbReference>
<evidence type="ECO:0000256" key="6">
    <source>
        <dbReference type="ARBA" id="ARBA00023315"/>
    </source>
</evidence>
<dbReference type="InterPro" id="IPR042122">
    <property type="entry name" value="Ser_AcTrfase_N_sf"/>
</dbReference>
<accession>A0A2U9S0L7</accession>
<keyword evidence="9" id="KW-1185">Reference proteome</keyword>
<dbReference type="OrthoDB" id="9801456at2"/>
<dbReference type="RefSeq" id="WP_111065675.1">
    <property type="nucleotide sequence ID" value="NZ_CP029829.1"/>
</dbReference>
<keyword evidence="5" id="KW-0677">Repeat</keyword>
<name>A0A2U9S0L7_9PROT</name>
<evidence type="ECO:0000256" key="5">
    <source>
        <dbReference type="ARBA" id="ARBA00022737"/>
    </source>
</evidence>
<dbReference type="AlphaFoldDB" id="A0A2U9S0L7"/>
<dbReference type="GO" id="GO:0005737">
    <property type="term" value="C:cytoplasm"/>
    <property type="evidence" value="ECO:0007669"/>
    <property type="project" value="InterPro"/>
</dbReference>
<keyword evidence="4 8" id="KW-0808">Transferase</keyword>
<dbReference type="PANTHER" id="PTHR42811">
    <property type="entry name" value="SERINE ACETYLTRANSFERASE"/>
    <property type="match status" value="1"/>
</dbReference>
<dbReference type="EMBL" id="CP029829">
    <property type="protein sequence ID" value="AWU93125.1"/>
    <property type="molecule type" value="Genomic_DNA"/>
</dbReference>
<dbReference type="GO" id="GO:0006535">
    <property type="term" value="P:cysteine biosynthetic process from serine"/>
    <property type="evidence" value="ECO:0007669"/>
    <property type="project" value="InterPro"/>
</dbReference>
<comment type="catalytic activity">
    <reaction evidence="7">
        <text>L-serine + acetyl-CoA = O-acetyl-L-serine + CoA</text>
        <dbReference type="Rhea" id="RHEA:24560"/>
        <dbReference type="ChEBI" id="CHEBI:33384"/>
        <dbReference type="ChEBI" id="CHEBI:57287"/>
        <dbReference type="ChEBI" id="CHEBI:57288"/>
        <dbReference type="ChEBI" id="CHEBI:58340"/>
        <dbReference type="EC" id="2.3.1.30"/>
    </reaction>
</comment>
<dbReference type="InterPro" id="IPR018357">
    <property type="entry name" value="Hexapep_transf_CS"/>
</dbReference>
<keyword evidence="3" id="KW-0028">Amino-acid biosynthesis</keyword>
<dbReference type="Gene3D" id="1.10.3130.10">
    <property type="entry name" value="serine acetyltransferase, domain 1"/>
    <property type="match status" value="1"/>
</dbReference>
<evidence type="ECO:0000313" key="9">
    <source>
        <dbReference type="Proteomes" id="UP000249605"/>
    </source>
</evidence>
<dbReference type="EC" id="2.3.1.30" evidence="2"/>
<organism evidence="8 9">
    <name type="scientific">Azospirillum ramasamyi</name>
    <dbReference type="NCBI Taxonomy" id="682998"/>
    <lineage>
        <taxon>Bacteria</taxon>
        <taxon>Pseudomonadati</taxon>
        <taxon>Pseudomonadota</taxon>
        <taxon>Alphaproteobacteria</taxon>
        <taxon>Rhodospirillales</taxon>
        <taxon>Azospirillaceae</taxon>
        <taxon>Azospirillum</taxon>
    </lineage>
</organism>
<keyword evidence="6" id="KW-0012">Acyltransferase</keyword>
<reference evidence="8 9" key="1">
    <citation type="journal article" date="2019" name="Int. J. Syst. Evol. Microbiol.">
        <title>Azospirillum ramasamyi sp. nov., a novel diazotrophic bacterium isolated from fermented bovine products.</title>
        <authorList>
            <person name="Anandham R."/>
            <person name="Heo J."/>
            <person name="Krishnamoorthy R."/>
            <person name="SenthilKumar M."/>
            <person name="Gopal N.O."/>
            <person name="Kim S.J."/>
            <person name="Kwon S.W."/>
        </authorList>
    </citation>
    <scope>NUCLEOTIDE SEQUENCE [LARGE SCALE GENOMIC DNA]</scope>
    <source>
        <strain evidence="8 9">M2T2B2</strain>
    </source>
</reference>
<evidence type="ECO:0000313" key="8">
    <source>
        <dbReference type="EMBL" id="AWU93125.1"/>
    </source>
</evidence>
<protein>
    <recommendedName>
        <fullName evidence="2">serine O-acetyltransferase</fullName>
        <ecNumber evidence="2">2.3.1.30</ecNumber>
    </recommendedName>
</protein>
<comment type="similarity">
    <text evidence="1">Belongs to the transferase hexapeptide repeat family.</text>
</comment>
<sequence>MTGPASSPGILALLREDVACVFDRDPAARNVFDVLTCYPGIHALVIYRFANAAWRRGLRWPARFLSYVARAVTNIDIHPGAAIGRRFFIDHGAGVVIGETAEVGDDVTLYHGVTLGGTSWTKGKRHPTLADGVLIGAGAKILGPITVGANARVGANSVVTKPVPPGMTVVGIPGRVVRPETQRHPSGSQIPDHGIDLEHHLMPDPVGKAIACLIDHINRIEARLEAHTATETSELSARNIRLSEFRLSDIRLDGVACSSCGNICDQEGCGPSPSTQQHA</sequence>